<dbReference type="AlphaFoldDB" id="A0A8T2V4J6"/>
<organism evidence="1 2">
    <name type="scientific">Ceratopteris richardii</name>
    <name type="common">Triangle waterfern</name>
    <dbReference type="NCBI Taxonomy" id="49495"/>
    <lineage>
        <taxon>Eukaryota</taxon>
        <taxon>Viridiplantae</taxon>
        <taxon>Streptophyta</taxon>
        <taxon>Embryophyta</taxon>
        <taxon>Tracheophyta</taxon>
        <taxon>Polypodiopsida</taxon>
        <taxon>Polypodiidae</taxon>
        <taxon>Polypodiales</taxon>
        <taxon>Pteridineae</taxon>
        <taxon>Pteridaceae</taxon>
        <taxon>Parkerioideae</taxon>
        <taxon>Ceratopteris</taxon>
    </lineage>
</organism>
<keyword evidence="2" id="KW-1185">Reference proteome</keyword>
<dbReference type="Proteomes" id="UP000825935">
    <property type="component" value="Chromosome 3"/>
</dbReference>
<sequence length="85" mass="9601">MSSCPEICFQARKCVNSSPTARKIVSWCYLEMDSTSLPITLCFPLNRLRPSKNQAQPASDSSCLPCDYVPCAFMETHTHRGREKE</sequence>
<dbReference type="OrthoDB" id="10442964at2759"/>
<proteinExistence type="predicted"/>
<accession>A0A8T2V4J6</accession>
<dbReference type="EMBL" id="CM035408">
    <property type="protein sequence ID" value="KAH7442140.1"/>
    <property type="molecule type" value="Genomic_DNA"/>
</dbReference>
<reference evidence="1" key="1">
    <citation type="submission" date="2021-08" db="EMBL/GenBank/DDBJ databases">
        <title>WGS assembly of Ceratopteris richardii.</title>
        <authorList>
            <person name="Marchant D.B."/>
            <person name="Chen G."/>
            <person name="Jenkins J."/>
            <person name="Shu S."/>
            <person name="Leebens-Mack J."/>
            <person name="Grimwood J."/>
            <person name="Schmutz J."/>
            <person name="Soltis P."/>
            <person name="Soltis D."/>
            <person name="Chen Z.-H."/>
        </authorList>
    </citation>
    <scope>NUCLEOTIDE SEQUENCE</scope>
    <source>
        <strain evidence="1">Whitten #5841</strain>
        <tissue evidence="1">Leaf</tissue>
    </source>
</reference>
<evidence type="ECO:0000313" key="1">
    <source>
        <dbReference type="EMBL" id="KAH7442140.1"/>
    </source>
</evidence>
<protein>
    <submittedName>
        <fullName evidence="1">Uncharacterized protein</fullName>
    </submittedName>
</protein>
<gene>
    <name evidence="1" type="ORF">KP509_03G072900</name>
</gene>
<name>A0A8T2V4J6_CERRI</name>
<comment type="caution">
    <text evidence="1">The sequence shown here is derived from an EMBL/GenBank/DDBJ whole genome shotgun (WGS) entry which is preliminary data.</text>
</comment>
<evidence type="ECO:0000313" key="2">
    <source>
        <dbReference type="Proteomes" id="UP000825935"/>
    </source>
</evidence>